<dbReference type="HOGENOM" id="CLU_906204_0_0_1"/>
<dbReference type="RefSeq" id="XP_040627387.1">
    <property type="nucleotide sequence ID" value="XM_040768677.1"/>
</dbReference>
<dbReference type="Pfam" id="PF13391">
    <property type="entry name" value="HNH_2"/>
    <property type="match status" value="1"/>
</dbReference>
<feature type="compositionally biased region" description="Low complexity" evidence="1">
    <location>
        <begin position="164"/>
        <end position="177"/>
    </location>
</feature>
<keyword evidence="4" id="KW-1185">Reference proteome</keyword>
<gene>
    <name evidence="3" type="ORF">DACRYDRAFT_108557</name>
</gene>
<organism evidence="3 4">
    <name type="scientific">Dacryopinax primogenitus (strain DJM 731)</name>
    <name type="common">Brown rot fungus</name>
    <dbReference type="NCBI Taxonomy" id="1858805"/>
    <lineage>
        <taxon>Eukaryota</taxon>
        <taxon>Fungi</taxon>
        <taxon>Dikarya</taxon>
        <taxon>Basidiomycota</taxon>
        <taxon>Agaricomycotina</taxon>
        <taxon>Dacrymycetes</taxon>
        <taxon>Dacrymycetales</taxon>
        <taxon>Dacrymycetaceae</taxon>
        <taxon>Dacryopinax</taxon>
    </lineage>
</organism>
<evidence type="ECO:0000259" key="2">
    <source>
        <dbReference type="Pfam" id="PF13391"/>
    </source>
</evidence>
<dbReference type="GeneID" id="63683739"/>
<feature type="region of interest" description="Disordered" evidence="1">
    <location>
        <begin position="131"/>
        <end position="199"/>
    </location>
</feature>
<feature type="compositionally biased region" description="Acidic residues" evidence="1">
    <location>
        <begin position="252"/>
        <end position="265"/>
    </location>
</feature>
<reference evidence="3 4" key="1">
    <citation type="journal article" date="2012" name="Science">
        <title>The Paleozoic origin of enzymatic lignin decomposition reconstructed from 31 fungal genomes.</title>
        <authorList>
            <person name="Floudas D."/>
            <person name="Binder M."/>
            <person name="Riley R."/>
            <person name="Barry K."/>
            <person name="Blanchette R.A."/>
            <person name="Henrissat B."/>
            <person name="Martinez A.T."/>
            <person name="Otillar R."/>
            <person name="Spatafora J.W."/>
            <person name="Yadav J.S."/>
            <person name="Aerts A."/>
            <person name="Benoit I."/>
            <person name="Boyd A."/>
            <person name="Carlson A."/>
            <person name="Copeland A."/>
            <person name="Coutinho P.M."/>
            <person name="de Vries R.P."/>
            <person name="Ferreira P."/>
            <person name="Findley K."/>
            <person name="Foster B."/>
            <person name="Gaskell J."/>
            <person name="Glotzer D."/>
            <person name="Gorecki P."/>
            <person name="Heitman J."/>
            <person name="Hesse C."/>
            <person name="Hori C."/>
            <person name="Igarashi K."/>
            <person name="Jurgens J.A."/>
            <person name="Kallen N."/>
            <person name="Kersten P."/>
            <person name="Kohler A."/>
            <person name="Kuees U."/>
            <person name="Kumar T.K.A."/>
            <person name="Kuo A."/>
            <person name="LaButti K."/>
            <person name="Larrondo L.F."/>
            <person name="Lindquist E."/>
            <person name="Ling A."/>
            <person name="Lombard V."/>
            <person name="Lucas S."/>
            <person name="Lundell T."/>
            <person name="Martin R."/>
            <person name="McLaughlin D.J."/>
            <person name="Morgenstern I."/>
            <person name="Morin E."/>
            <person name="Murat C."/>
            <person name="Nagy L.G."/>
            <person name="Nolan M."/>
            <person name="Ohm R.A."/>
            <person name="Patyshakuliyeva A."/>
            <person name="Rokas A."/>
            <person name="Ruiz-Duenas F.J."/>
            <person name="Sabat G."/>
            <person name="Salamov A."/>
            <person name="Samejima M."/>
            <person name="Schmutz J."/>
            <person name="Slot J.C."/>
            <person name="St John F."/>
            <person name="Stenlid J."/>
            <person name="Sun H."/>
            <person name="Sun S."/>
            <person name="Syed K."/>
            <person name="Tsang A."/>
            <person name="Wiebenga A."/>
            <person name="Young D."/>
            <person name="Pisabarro A."/>
            <person name="Eastwood D.C."/>
            <person name="Martin F."/>
            <person name="Cullen D."/>
            <person name="Grigoriev I.V."/>
            <person name="Hibbett D.S."/>
        </authorList>
    </citation>
    <scope>NUCLEOTIDE SEQUENCE [LARGE SCALE GENOMIC DNA]</scope>
    <source>
        <strain evidence="3 4">DJM-731 SS1</strain>
    </source>
</reference>
<evidence type="ECO:0000313" key="4">
    <source>
        <dbReference type="Proteomes" id="UP000030653"/>
    </source>
</evidence>
<feature type="region of interest" description="Disordered" evidence="1">
    <location>
        <begin position="225"/>
        <end position="270"/>
    </location>
</feature>
<dbReference type="EMBL" id="JH795866">
    <property type="protein sequence ID" value="EJU00490.1"/>
    <property type="molecule type" value="Genomic_DNA"/>
</dbReference>
<dbReference type="InterPro" id="IPR003615">
    <property type="entry name" value="HNH_nuc"/>
</dbReference>
<sequence length="307" mass="33820">MSIPGKRFKVCTLSASDPLYCEAQHLIRRHIGNEGIADILLRNLPEPLEFNSPRVNGVDDPRNGVLMRLGLHRRYDVGALAMMVTPYCVLDTNDIVAPASRILKPGTAYPAHARYTGQWFNMATFQEDAVHGIPDNKNPDEVLGLSGSVEPQPSPVSPSPPPSNSSQSDASPTSPNSHVELTSDFTDDASDDGHSPIDPVTPPSAHLVLYHWICAFTIAFSHNPPQLTRCPSKRRPEKDIYKPLPSIQANDEQSEDEFDTPDDDDKSLSPDVYRKNIYPVIVALWAGVKRAERHSATAPWANQVSFP</sequence>
<evidence type="ECO:0000313" key="3">
    <source>
        <dbReference type="EMBL" id="EJU00490.1"/>
    </source>
</evidence>
<protein>
    <recommendedName>
        <fullName evidence="2">HNH nuclease domain-containing protein</fullName>
    </recommendedName>
</protein>
<dbReference type="AlphaFoldDB" id="M5FXH0"/>
<feature type="domain" description="HNH nuclease" evidence="2">
    <location>
        <begin position="15"/>
        <end position="81"/>
    </location>
</feature>
<evidence type="ECO:0000256" key="1">
    <source>
        <dbReference type="SAM" id="MobiDB-lite"/>
    </source>
</evidence>
<feature type="compositionally biased region" description="Pro residues" evidence="1">
    <location>
        <begin position="152"/>
        <end position="163"/>
    </location>
</feature>
<dbReference type="Proteomes" id="UP000030653">
    <property type="component" value="Unassembled WGS sequence"/>
</dbReference>
<proteinExistence type="predicted"/>
<dbReference type="OrthoDB" id="3269637at2759"/>
<name>M5FXH0_DACPD</name>
<accession>M5FXH0</accession>